<proteinExistence type="predicted"/>
<dbReference type="AlphaFoldDB" id="A0A9D4BKZ9"/>
<protein>
    <submittedName>
        <fullName evidence="2">Uncharacterized protein</fullName>
    </submittedName>
</protein>
<feature type="transmembrane region" description="Helical" evidence="1">
    <location>
        <begin position="85"/>
        <end position="105"/>
    </location>
</feature>
<feature type="transmembrane region" description="Helical" evidence="1">
    <location>
        <begin position="21"/>
        <end position="39"/>
    </location>
</feature>
<keyword evidence="1" id="KW-0472">Membrane</keyword>
<keyword evidence="3" id="KW-1185">Reference proteome</keyword>
<evidence type="ECO:0000313" key="2">
    <source>
        <dbReference type="EMBL" id="KAH3698662.1"/>
    </source>
</evidence>
<reference evidence="2" key="2">
    <citation type="submission" date="2020-11" db="EMBL/GenBank/DDBJ databases">
        <authorList>
            <person name="McCartney M.A."/>
            <person name="Auch B."/>
            <person name="Kono T."/>
            <person name="Mallez S."/>
            <person name="Becker A."/>
            <person name="Gohl D.M."/>
            <person name="Silverstein K.A.T."/>
            <person name="Koren S."/>
            <person name="Bechman K.B."/>
            <person name="Herman A."/>
            <person name="Abrahante J.E."/>
            <person name="Garbe J."/>
        </authorList>
    </citation>
    <scope>NUCLEOTIDE SEQUENCE</scope>
    <source>
        <strain evidence="2">Duluth1</strain>
        <tissue evidence="2">Whole animal</tissue>
    </source>
</reference>
<dbReference type="EMBL" id="JAIWYP010000016">
    <property type="protein sequence ID" value="KAH3698662.1"/>
    <property type="molecule type" value="Genomic_DNA"/>
</dbReference>
<evidence type="ECO:0000313" key="3">
    <source>
        <dbReference type="Proteomes" id="UP000828390"/>
    </source>
</evidence>
<reference evidence="2" key="1">
    <citation type="journal article" date="2019" name="bioRxiv">
        <title>The Genome of the Zebra Mussel, Dreissena polymorpha: A Resource for Invasive Species Research.</title>
        <authorList>
            <person name="McCartney M.A."/>
            <person name="Auch B."/>
            <person name="Kono T."/>
            <person name="Mallez S."/>
            <person name="Zhang Y."/>
            <person name="Obille A."/>
            <person name="Becker A."/>
            <person name="Abrahante J.E."/>
            <person name="Garbe J."/>
            <person name="Badalamenti J.P."/>
            <person name="Herman A."/>
            <person name="Mangelson H."/>
            <person name="Liachko I."/>
            <person name="Sullivan S."/>
            <person name="Sone E.D."/>
            <person name="Koren S."/>
            <person name="Silverstein K.A.T."/>
            <person name="Beckman K.B."/>
            <person name="Gohl D.M."/>
        </authorList>
    </citation>
    <scope>NUCLEOTIDE SEQUENCE</scope>
    <source>
        <strain evidence="2">Duluth1</strain>
        <tissue evidence="2">Whole animal</tissue>
    </source>
</reference>
<evidence type="ECO:0000256" key="1">
    <source>
        <dbReference type="SAM" id="Phobius"/>
    </source>
</evidence>
<sequence length="132" mass="14860">MYLLCNISNIETKFQLQRRSNFTIFTLIKPLLMLAFFDICIKEKNLVPIGSDENNSFSITIYITFGIFVTNISDTVTLNSLHVTFFVLCIVIPLSPSFISVFYTTHADFTYTPPSQVGGGGGIRILELTTFK</sequence>
<dbReference type="Proteomes" id="UP000828390">
    <property type="component" value="Unassembled WGS sequence"/>
</dbReference>
<comment type="caution">
    <text evidence="2">The sequence shown here is derived from an EMBL/GenBank/DDBJ whole genome shotgun (WGS) entry which is preliminary data.</text>
</comment>
<keyword evidence="1" id="KW-0812">Transmembrane</keyword>
<feature type="transmembrane region" description="Helical" evidence="1">
    <location>
        <begin position="59"/>
        <end position="78"/>
    </location>
</feature>
<name>A0A9D4BKZ9_DREPO</name>
<accession>A0A9D4BKZ9</accession>
<organism evidence="2 3">
    <name type="scientific">Dreissena polymorpha</name>
    <name type="common">Zebra mussel</name>
    <name type="synonym">Mytilus polymorpha</name>
    <dbReference type="NCBI Taxonomy" id="45954"/>
    <lineage>
        <taxon>Eukaryota</taxon>
        <taxon>Metazoa</taxon>
        <taxon>Spiralia</taxon>
        <taxon>Lophotrochozoa</taxon>
        <taxon>Mollusca</taxon>
        <taxon>Bivalvia</taxon>
        <taxon>Autobranchia</taxon>
        <taxon>Heteroconchia</taxon>
        <taxon>Euheterodonta</taxon>
        <taxon>Imparidentia</taxon>
        <taxon>Neoheterodontei</taxon>
        <taxon>Myida</taxon>
        <taxon>Dreissenoidea</taxon>
        <taxon>Dreissenidae</taxon>
        <taxon>Dreissena</taxon>
    </lineage>
</organism>
<keyword evidence="1" id="KW-1133">Transmembrane helix</keyword>
<gene>
    <name evidence="2" type="ORF">DPMN_086207</name>
</gene>